<dbReference type="EMBL" id="CACRXK020027052">
    <property type="protein sequence ID" value="CAB4040633.1"/>
    <property type="molecule type" value="Genomic_DNA"/>
</dbReference>
<name>A0A6S7LQF6_PARCT</name>
<dbReference type="PANTHER" id="PTHR13954">
    <property type="entry name" value="IRE1-RELATED"/>
    <property type="match status" value="1"/>
</dbReference>
<dbReference type="Proteomes" id="UP001152795">
    <property type="component" value="Unassembled WGS sequence"/>
</dbReference>
<dbReference type="AlphaFoldDB" id="A0A6S7LQF6"/>
<dbReference type="GO" id="GO:0036498">
    <property type="term" value="P:IRE1-mediated unfolded protein response"/>
    <property type="evidence" value="ECO:0007669"/>
    <property type="project" value="TreeGrafter"/>
</dbReference>
<dbReference type="GO" id="GO:0051082">
    <property type="term" value="F:unfolded protein binding"/>
    <property type="evidence" value="ECO:0007669"/>
    <property type="project" value="TreeGrafter"/>
</dbReference>
<dbReference type="InterPro" id="IPR045133">
    <property type="entry name" value="IRE1/2-like"/>
</dbReference>
<feature type="non-terminal residue" evidence="1">
    <location>
        <position position="1"/>
    </location>
</feature>
<dbReference type="GO" id="GO:0006397">
    <property type="term" value="P:mRNA processing"/>
    <property type="evidence" value="ECO:0007669"/>
    <property type="project" value="InterPro"/>
</dbReference>
<comment type="caution">
    <text evidence="1">The sequence shown here is derived from an EMBL/GenBank/DDBJ whole genome shotgun (WGS) entry which is preliminary data.</text>
</comment>
<dbReference type="Gene3D" id="1.20.1440.180">
    <property type="entry name" value="KEN domain"/>
    <property type="match status" value="1"/>
</dbReference>
<dbReference type="OrthoDB" id="63989at2759"/>
<keyword evidence="2" id="KW-1185">Reference proteome</keyword>
<dbReference type="SUPFAM" id="SSF56112">
    <property type="entry name" value="Protein kinase-like (PK-like)"/>
    <property type="match status" value="1"/>
</dbReference>
<dbReference type="PANTHER" id="PTHR13954:SF28">
    <property type="match status" value="1"/>
</dbReference>
<dbReference type="InterPro" id="IPR010513">
    <property type="entry name" value="KEN_dom"/>
</dbReference>
<dbReference type="InterPro" id="IPR011009">
    <property type="entry name" value="Kinase-like_dom_sf"/>
</dbReference>
<keyword evidence="1" id="KW-0418">Kinase</keyword>
<proteinExistence type="predicted"/>
<keyword evidence="1" id="KW-0808">Transferase</keyword>
<dbReference type="GO" id="GO:0070059">
    <property type="term" value="P:intrinsic apoptotic signaling pathway in response to endoplasmic reticulum stress"/>
    <property type="evidence" value="ECO:0007669"/>
    <property type="project" value="TreeGrafter"/>
</dbReference>
<dbReference type="PROSITE" id="PS50011">
    <property type="entry name" value="PROTEIN_KINASE_DOM"/>
    <property type="match status" value="1"/>
</dbReference>
<dbReference type="Gene3D" id="3.30.200.20">
    <property type="entry name" value="Phosphorylase Kinase, domain 1"/>
    <property type="match status" value="1"/>
</dbReference>
<dbReference type="GO" id="GO:0004674">
    <property type="term" value="F:protein serine/threonine kinase activity"/>
    <property type="evidence" value="ECO:0007669"/>
    <property type="project" value="InterPro"/>
</dbReference>
<dbReference type="GO" id="GO:0004521">
    <property type="term" value="F:RNA endonuclease activity"/>
    <property type="evidence" value="ECO:0007669"/>
    <property type="project" value="InterPro"/>
</dbReference>
<dbReference type="Gene3D" id="1.10.510.10">
    <property type="entry name" value="Transferase(Phosphotransferase) domain 1"/>
    <property type="match status" value="1"/>
</dbReference>
<reference evidence="1" key="1">
    <citation type="submission" date="2020-04" db="EMBL/GenBank/DDBJ databases">
        <authorList>
            <person name="Alioto T."/>
            <person name="Alioto T."/>
            <person name="Gomez Garrido J."/>
        </authorList>
    </citation>
    <scope>NUCLEOTIDE SEQUENCE</scope>
    <source>
        <strain evidence="1">A484AB</strain>
    </source>
</reference>
<dbReference type="InterPro" id="IPR000719">
    <property type="entry name" value="Prot_kinase_dom"/>
</dbReference>
<evidence type="ECO:0000313" key="2">
    <source>
        <dbReference type="Proteomes" id="UP001152795"/>
    </source>
</evidence>
<dbReference type="GO" id="GO:0005524">
    <property type="term" value="F:ATP binding"/>
    <property type="evidence" value="ECO:0007669"/>
    <property type="project" value="InterPro"/>
</dbReference>
<dbReference type="GO" id="GO:1990604">
    <property type="term" value="C:IRE1-TRAF2-ASK1 complex"/>
    <property type="evidence" value="ECO:0007669"/>
    <property type="project" value="TreeGrafter"/>
</dbReference>
<dbReference type="SMART" id="SM00220">
    <property type="entry name" value="S_TKc"/>
    <property type="match status" value="1"/>
</dbReference>
<accession>A0A6S7LQF6</accession>
<protein>
    <submittedName>
        <fullName evidence="1">Serine threonine- kinase ppk4-like</fullName>
    </submittedName>
</protein>
<dbReference type="PROSITE" id="PS51392">
    <property type="entry name" value="KEN"/>
    <property type="match status" value="1"/>
</dbReference>
<evidence type="ECO:0000313" key="1">
    <source>
        <dbReference type="EMBL" id="CAB4040633.1"/>
    </source>
</evidence>
<gene>
    <name evidence="1" type="ORF">PACLA_8A034925</name>
</gene>
<organism evidence="1 2">
    <name type="scientific">Paramuricea clavata</name>
    <name type="common">Red gorgonian</name>
    <name type="synonym">Violescent sea-whip</name>
    <dbReference type="NCBI Taxonomy" id="317549"/>
    <lineage>
        <taxon>Eukaryota</taxon>
        <taxon>Metazoa</taxon>
        <taxon>Cnidaria</taxon>
        <taxon>Anthozoa</taxon>
        <taxon>Octocorallia</taxon>
        <taxon>Malacalcyonacea</taxon>
        <taxon>Plexauridae</taxon>
        <taxon>Paramuricea</taxon>
    </lineage>
</organism>
<dbReference type="Pfam" id="PF06479">
    <property type="entry name" value="Ribonuc_2-5A"/>
    <property type="match status" value="1"/>
</dbReference>
<dbReference type="InterPro" id="IPR038357">
    <property type="entry name" value="KEN_sf"/>
</dbReference>
<sequence>RPQSWKWQESSKVHRQKFIQLIEYGREHPEDIKEINGVRVCFEKKFCIGSGSDGTRVYVGLGNDGVERAVKRMRKDACAWSAEHEKQVLSKHKASESTYVVNYWFLDEKSDKEDLFLILDLCEETLKDFVHRSSLQDLVAIAPDIIKHVLQGLADLHRGSMPILHRDLKPSNILRNVQGNWLLADFGNSRISKRDASTVLTYQKGTKDWIAVETYPKEGISDDGKVLYRKESDIQVAGMVAFYIMTNGEHPFGAEADRLRNLLDDNAVNLDMVDDSSAKDLISWMLRHDSKARPSAEEALKHPYLQPQEQQFQMLCKIGNQPEVKKLDSNCDVVHKLNNNRKNWKTLMRADVLKYLCTDIVNGKPRTYSYNSSWTECLRLIRNVNEHWHDRPRWKPQPEAFYIVGDPQEYFLNLFPNLPVEVHRIVRTCDWRERNELRKFFGKGMFFILVKQCAWR</sequence>
<dbReference type="Pfam" id="PF00069">
    <property type="entry name" value="Pkinase"/>
    <property type="match status" value="1"/>
</dbReference>